<proteinExistence type="predicted"/>
<dbReference type="PhylomeDB" id="A0A0G4GF69"/>
<name>A0A0G4GF69_VITBC</name>
<gene>
    <name evidence="2" type="ORF">Vbra_17649</name>
</gene>
<evidence type="ECO:0000256" key="1">
    <source>
        <dbReference type="SAM" id="MobiDB-lite"/>
    </source>
</evidence>
<feature type="compositionally biased region" description="Low complexity" evidence="1">
    <location>
        <begin position="58"/>
        <end position="67"/>
    </location>
</feature>
<reference evidence="2 3" key="1">
    <citation type="submission" date="2014-11" db="EMBL/GenBank/DDBJ databases">
        <authorList>
            <person name="Zhu J."/>
            <person name="Qi W."/>
            <person name="Song R."/>
        </authorList>
    </citation>
    <scope>NUCLEOTIDE SEQUENCE [LARGE SCALE GENOMIC DNA]</scope>
</reference>
<feature type="compositionally biased region" description="Basic and acidic residues" evidence="1">
    <location>
        <begin position="73"/>
        <end position="86"/>
    </location>
</feature>
<protein>
    <submittedName>
        <fullName evidence="2">Uncharacterized protein</fullName>
    </submittedName>
</protein>
<feature type="region of interest" description="Disordered" evidence="1">
    <location>
        <begin position="1"/>
        <end position="91"/>
    </location>
</feature>
<evidence type="ECO:0000313" key="2">
    <source>
        <dbReference type="EMBL" id="CEM28159.1"/>
    </source>
</evidence>
<dbReference type="EMBL" id="CDMY01000646">
    <property type="protein sequence ID" value="CEM28159.1"/>
    <property type="molecule type" value="Genomic_DNA"/>
</dbReference>
<dbReference type="AlphaFoldDB" id="A0A0G4GF69"/>
<feature type="compositionally biased region" description="Polar residues" evidence="1">
    <location>
        <begin position="11"/>
        <end position="29"/>
    </location>
</feature>
<feature type="compositionally biased region" description="Basic residues" evidence="1">
    <location>
        <begin position="31"/>
        <end position="43"/>
    </location>
</feature>
<sequence>MEGAEDVPAASSASAQTGVMDTAAVQSTSKAQRKRAKKAKKRGAALEASQDGREADEAAPPIAIAADTPPVRKRTDAVAKSSKPEKSSPLAELLADAPRTSSLLNSSDATCPISIEAILSGTSEPLHAALPTEVASL</sequence>
<organism evidence="2 3">
    <name type="scientific">Vitrella brassicaformis (strain CCMP3155)</name>
    <dbReference type="NCBI Taxonomy" id="1169540"/>
    <lineage>
        <taxon>Eukaryota</taxon>
        <taxon>Sar</taxon>
        <taxon>Alveolata</taxon>
        <taxon>Colpodellida</taxon>
        <taxon>Vitrellaceae</taxon>
        <taxon>Vitrella</taxon>
    </lineage>
</organism>
<dbReference type="Proteomes" id="UP000041254">
    <property type="component" value="Unassembled WGS sequence"/>
</dbReference>
<keyword evidence="3" id="KW-1185">Reference proteome</keyword>
<evidence type="ECO:0000313" key="3">
    <source>
        <dbReference type="Proteomes" id="UP000041254"/>
    </source>
</evidence>
<dbReference type="InParanoid" id="A0A0G4GF69"/>
<dbReference type="VEuPathDB" id="CryptoDB:Vbra_17649"/>
<accession>A0A0G4GF69</accession>